<dbReference type="PROSITE" id="PS50146">
    <property type="entry name" value="DAGK"/>
    <property type="match status" value="1"/>
</dbReference>
<feature type="domain" description="DAGKc" evidence="5">
    <location>
        <begin position="1"/>
        <end position="107"/>
    </location>
</feature>
<dbReference type="Gene3D" id="3.40.50.10330">
    <property type="entry name" value="Probable inorganic polyphosphate/atp-NAD kinase, domain 1"/>
    <property type="match status" value="1"/>
</dbReference>
<accession>A0A5J4JDM4</accession>
<comment type="cofactor">
    <cofactor evidence="1">
        <name>Mg(2+)</name>
        <dbReference type="ChEBI" id="CHEBI:18420"/>
    </cofactor>
</comment>
<dbReference type="InterPro" id="IPR001206">
    <property type="entry name" value="Diacylglycerol_kinase_cat_dom"/>
</dbReference>
<organism evidence="6 7">
    <name type="scientific">Weizmannia acidilactici</name>
    <dbReference type="NCBI Taxonomy" id="2607726"/>
    <lineage>
        <taxon>Bacteria</taxon>
        <taxon>Bacillati</taxon>
        <taxon>Bacillota</taxon>
        <taxon>Bacilli</taxon>
        <taxon>Bacillales</taxon>
        <taxon>Bacillaceae</taxon>
        <taxon>Heyndrickxia</taxon>
    </lineage>
</organism>
<comment type="caution">
    <text evidence="6">The sequence shown here is derived from an EMBL/GenBank/DDBJ whole genome shotgun (WGS) entry which is preliminary data.</text>
</comment>
<dbReference type="RefSeq" id="WP_308689685.1">
    <property type="nucleotide sequence ID" value="NZ_BKZP01000011.1"/>
</dbReference>
<dbReference type="InterPro" id="IPR016064">
    <property type="entry name" value="NAD/diacylglycerol_kinase_sf"/>
</dbReference>
<evidence type="ECO:0000256" key="2">
    <source>
        <dbReference type="ARBA" id="ARBA00005983"/>
    </source>
</evidence>
<dbReference type="PANTHER" id="PTHR12358">
    <property type="entry name" value="SPHINGOSINE KINASE"/>
    <property type="match status" value="1"/>
</dbReference>
<dbReference type="SMART" id="SM00046">
    <property type="entry name" value="DAGKc"/>
    <property type="match status" value="1"/>
</dbReference>
<keyword evidence="7" id="KW-1185">Reference proteome</keyword>
<keyword evidence="3" id="KW-0547">Nucleotide-binding</keyword>
<dbReference type="PANTHER" id="PTHR12358:SF54">
    <property type="entry name" value="SPHINGOSINE KINASE RELATED PROTEIN"/>
    <property type="match status" value="1"/>
</dbReference>
<protein>
    <recommendedName>
        <fullName evidence="5">DAGKc domain-containing protein</fullName>
    </recommendedName>
</protein>
<dbReference type="AlphaFoldDB" id="A0A5J4JDM4"/>
<evidence type="ECO:0000313" key="7">
    <source>
        <dbReference type="Proteomes" id="UP000391919"/>
    </source>
</evidence>
<name>A0A5J4JDM4_9BACI</name>
<dbReference type="GO" id="GO:0016301">
    <property type="term" value="F:kinase activity"/>
    <property type="evidence" value="ECO:0007669"/>
    <property type="project" value="InterPro"/>
</dbReference>
<keyword evidence="4" id="KW-0067">ATP-binding</keyword>
<evidence type="ECO:0000256" key="1">
    <source>
        <dbReference type="ARBA" id="ARBA00001946"/>
    </source>
</evidence>
<dbReference type="InterPro" id="IPR017438">
    <property type="entry name" value="ATP-NAD_kinase_N"/>
</dbReference>
<gene>
    <name evidence="6" type="ORF">BpJC7_14560</name>
</gene>
<proteinExistence type="inferred from homology"/>
<dbReference type="InterPro" id="IPR050187">
    <property type="entry name" value="Lipid_Phosphate_FormReg"/>
</dbReference>
<evidence type="ECO:0000259" key="5">
    <source>
        <dbReference type="PROSITE" id="PS50146"/>
    </source>
</evidence>
<reference evidence="6 7" key="1">
    <citation type="submission" date="2019-09" db="EMBL/GenBank/DDBJ databases">
        <title>Draft genome sequence of Bacillus sp. JC-7.</title>
        <authorList>
            <person name="Tanaka N."/>
            <person name="Shiwa Y."/>
            <person name="Fujita N."/>
            <person name="Tanasupawat S."/>
        </authorList>
    </citation>
    <scope>NUCLEOTIDE SEQUENCE [LARGE SCALE GENOMIC DNA]</scope>
    <source>
        <strain evidence="6 7">JC-7</strain>
    </source>
</reference>
<dbReference type="Pfam" id="PF00781">
    <property type="entry name" value="DAGK_cat"/>
    <property type="match status" value="1"/>
</dbReference>
<dbReference type="EMBL" id="BKZQ01000015">
    <property type="protein sequence ID" value="GER70153.1"/>
    <property type="molecule type" value="Genomic_DNA"/>
</dbReference>
<dbReference type="Proteomes" id="UP000391919">
    <property type="component" value="Unassembled WGS sequence"/>
</dbReference>
<evidence type="ECO:0000256" key="3">
    <source>
        <dbReference type="ARBA" id="ARBA00022741"/>
    </source>
</evidence>
<evidence type="ECO:0000313" key="6">
    <source>
        <dbReference type="EMBL" id="GER70153.1"/>
    </source>
</evidence>
<dbReference type="SUPFAM" id="SSF111331">
    <property type="entry name" value="NAD kinase/diacylglycerol kinase-like"/>
    <property type="match status" value="1"/>
</dbReference>
<sequence length="107" mass="11904">MYYFIVHKISGNGKGRKVWKKIEKMLQEKRIYYQVHFTERPKHAVEIAKEISSETCYVVVAVGGDGTVHDVANGLIDSNVPLGIIPAGSGNDLARALDIPMDYKALE</sequence>
<dbReference type="GO" id="GO:0005524">
    <property type="term" value="F:ATP binding"/>
    <property type="evidence" value="ECO:0007669"/>
    <property type="project" value="UniProtKB-KW"/>
</dbReference>
<comment type="similarity">
    <text evidence="2">Belongs to the diacylglycerol/lipid kinase family.</text>
</comment>
<evidence type="ECO:0000256" key="4">
    <source>
        <dbReference type="ARBA" id="ARBA00022840"/>
    </source>
</evidence>